<keyword evidence="2" id="KW-1185">Reference proteome</keyword>
<organism evidence="1 2">
    <name type="scientific">Caerostris extrusa</name>
    <name type="common">Bark spider</name>
    <name type="synonym">Caerostris bankana</name>
    <dbReference type="NCBI Taxonomy" id="172846"/>
    <lineage>
        <taxon>Eukaryota</taxon>
        <taxon>Metazoa</taxon>
        <taxon>Ecdysozoa</taxon>
        <taxon>Arthropoda</taxon>
        <taxon>Chelicerata</taxon>
        <taxon>Arachnida</taxon>
        <taxon>Araneae</taxon>
        <taxon>Araneomorphae</taxon>
        <taxon>Entelegynae</taxon>
        <taxon>Araneoidea</taxon>
        <taxon>Araneidae</taxon>
        <taxon>Caerostris</taxon>
    </lineage>
</organism>
<dbReference type="AlphaFoldDB" id="A0AAV4XQQ5"/>
<dbReference type="Proteomes" id="UP001054945">
    <property type="component" value="Unassembled WGS sequence"/>
</dbReference>
<dbReference type="EMBL" id="BPLR01018014">
    <property type="protein sequence ID" value="GIY96139.1"/>
    <property type="molecule type" value="Genomic_DNA"/>
</dbReference>
<name>A0AAV4XQQ5_CAEEX</name>
<protein>
    <submittedName>
        <fullName evidence="1">Uncharacterized protein</fullName>
    </submittedName>
</protein>
<comment type="caution">
    <text evidence="1">The sequence shown here is derived from an EMBL/GenBank/DDBJ whole genome shotgun (WGS) entry which is preliminary data.</text>
</comment>
<gene>
    <name evidence="1" type="ORF">CEXT_619091</name>
</gene>
<evidence type="ECO:0000313" key="1">
    <source>
        <dbReference type="EMBL" id="GIY96139.1"/>
    </source>
</evidence>
<proteinExistence type="predicted"/>
<evidence type="ECO:0000313" key="2">
    <source>
        <dbReference type="Proteomes" id="UP001054945"/>
    </source>
</evidence>
<sequence length="125" mass="14357">MSSPICWIPLKNKYLNLGLDKDSRHRFWLHSFTEIGSKAALHQLHSGDLARYPFTNFSEQVFEFDDEGGGMKFNANRRGCVVDGSCLCVSVNENRKRRFLVKHSREGWFSRLVTAGHQDADHLLC</sequence>
<accession>A0AAV4XQQ5</accession>
<reference evidence="1 2" key="1">
    <citation type="submission" date="2021-06" db="EMBL/GenBank/DDBJ databases">
        <title>Caerostris extrusa draft genome.</title>
        <authorList>
            <person name="Kono N."/>
            <person name="Arakawa K."/>
        </authorList>
    </citation>
    <scope>NUCLEOTIDE SEQUENCE [LARGE SCALE GENOMIC DNA]</scope>
</reference>